<name>A0A9Q0KRG9_9MAGN</name>
<proteinExistence type="predicted"/>
<dbReference type="Proteomes" id="UP001141806">
    <property type="component" value="Unassembled WGS sequence"/>
</dbReference>
<evidence type="ECO:0000313" key="2">
    <source>
        <dbReference type="Proteomes" id="UP001141806"/>
    </source>
</evidence>
<comment type="caution">
    <text evidence="1">The sequence shown here is derived from an EMBL/GenBank/DDBJ whole genome shotgun (WGS) entry which is preliminary data.</text>
</comment>
<sequence>MSLRLIKANMSRTIRRSIPDKPTAREYLDAIKEQYVSTDSSTVSTLIAKLGAIKYSESKDVSTSMKDTCFDVFGISKEKKDPKSVKGNRSIHLTFSRPVAGLPKLLDALPGKSRCKHDEDESGESSVDEDDGLKVVLLQEVVDEKAEKLVKKCPVNVFDIEDVVKSITGGWVSVECWGLKMGLNGTTVSPQWVYHGVSRCGWVLRDDEVGYEEVAAGLKRVMWSSKLVAKFRCKG</sequence>
<dbReference type="EMBL" id="JAMYWD010000003">
    <property type="protein sequence ID" value="KAJ4975289.1"/>
    <property type="molecule type" value="Genomic_DNA"/>
</dbReference>
<keyword evidence="2" id="KW-1185">Reference proteome</keyword>
<evidence type="ECO:0000313" key="1">
    <source>
        <dbReference type="EMBL" id="KAJ4975289.1"/>
    </source>
</evidence>
<dbReference type="AlphaFoldDB" id="A0A9Q0KRG9"/>
<organism evidence="1 2">
    <name type="scientific">Protea cynaroides</name>
    <dbReference type="NCBI Taxonomy" id="273540"/>
    <lineage>
        <taxon>Eukaryota</taxon>
        <taxon>Viridiplantae</taxon>
        <taxon>Streptophyta</taxon>
        <taxon>Embryophyta</taxon>
        <taxon>Tracheophyta</taxon>
        <taxon>Spermatophyta</taxon>
        <taxon>Magnoliopsida</taxon>
        <taxon>Proteales</taxon>
        <taxon>Proteaceae</taxon>
        <taxon>Protea</taxon>
    </lineage>
</organism>
<gene>
    <name evidence="1" type="ORF">NE237_000395</name>
</gene>
<accession>A0A9Q0KRG9</accession>
<reference evidence="1" key="1">
    <citation type="journal article" date="2023" name="Plant J.">
        <title>The genome of the king protea, Protea cynaroides.</title>
        <authorList>
            <person name="Chang J."/>
            <person name="Duong T.A."/>
            <person name="Schoeman C."/>
            <person name="Ma X."/>
            <person name="Roodt D."/>
            <person name="Barker N."/>
            <person name="Li Z."/>
            <person name="Van de Peer Y."/>
            <person name="Mizrachi E."/>
        </authorList>
    </citation>
    <scope>NUCLEOTIDE SEQUENCE</scope>
    <source>
        <tissue evidence="1">Young leaves</tissue>
    </source>
</reference>
<dbReference type="OrthoDB" id="5552484at2759"/>
<protein>
    <submittedName>
        <fullName evidence="1">Uncharacterized protein</fullName>
    </submittedName>
</protein>